<dbReference type="GeneID" id="49610694"/>
<dbReference type="Proteomes" id="UP000825100">
    <property type="component" value="Chromosome"/>
</dbReference>
<dbReference type="Proteomes" id="UP000199749">
    <property type="component" value="Chromosome"/>
</dbReference>
<evidence type="ECO:0000313" key="4">
    <source>
        <dbReference type="EMBL" id="BCX31380.1"/>
    </source>
</evidence>
<dbReference type="GO" id="GO:0008168">
    <property type="term" value="F:methyltransferase activity"/>
    <property type="evidence" value="ECO:0007669"/>
    <property type="project" value="UniProtKB-KW"/>
</dbReference>
<dbReference type="AlphaFoldDB" id="A0A0B2XD77"/>
<reference evidence="2 6" key="1">
    <citation type="submission" date="2017-07" db="EMBL/GenBank/DDBJ databases">
        <title>Lactobacillus curvatus MRS6 whole genome.</title>
        <authorList>
            <person name="Jans C."/>
            <person name="Lagler S."/>
            <person name="Lacroix C."/>
            <person name="Meile L."/>
            <person name="Stevens M.J.A."/>
        </authorList>
    </citation>
    <scope>NUCLEOTIDE SEQUENCE [LARGE SCALE GENOMIC DNA]</scope>
    <source>
        <strain evidence="2 6">MRS6</strain>
    </source>
</reference>
<evidence type="ECO:0000313" key="3">
    <source>
        <dbReference type="EMBL" id="AXN35608.1"/>
    </source>
</evidence>
<dbReference type="EMBL" id="CP117683">
    <property type="protein sequence ID" value="WDC91855.1"/>
    <property type="molecule type" value="Genomic_DNA"/>
</dbReference>
<keyword evidence="8" id="KW-1185">Reference proteome</keyword>
<dbReference type="RefSeq" id="WP_004270062.1">
    <property type="nucleotide sequence ID" value="NZ_AP024685.1"/>
</dbReference>
<evidence type="ECO:0000313" key="8">
    <source>
        <dbReference type="Proteomes" id="UP000825100"/>
    </source>
</evidence>
<dbReference type="GO" id="GO:0032259">
    <property type="term" value="P:methylation"/>
    <property type="evidence" value="ECO:0007669"/>
    <property type="project" value="UniProtKB-KW"/>
</dbReference>
<keyword evidence="3" id="KW-0808">Transferase</keyword>
<dbReference type="Proteomes" id="UP000257607">
    <property type="component" value="Chromosome"/>
</dbReference>
<reference evidence="3 7" key="2">
    <citation type="submission" date="2018-07" db="EMBL/GenBank/DDBJ databases">
        <title>Lactobacillus curvatus genome sequence.</title>
        <authorList>
            <person name="Prechtl R."/>
        </authorList>
    </citation>
    <scope>NUCLEOTIDE SEQUENCE [LARGE SCALE GENOMIC DNA]</scope>
    <source>
        <strain evidence="3 7">TMW 1.1928</strain>
    </source>
</reference>
<evidence type="ECO:0000313" key="2">
    <source>
        <dbReference type="EMBL" id="ASN59871.1"/>
    </source>
</evidence>
<organism evidence="2 6">
    <name type="scientific">Latilactobacillus curvatus</name>
    <name type="common">Lactobacillus curvatus</name>
    <dbReference type="NCBI Taxonomy" id="28038"/>
    <lineage>
        <taxon>Bacteria</taxon>
        <taxon>Bacillati</taxon>
        <taxon>Bacillota</taxon>
        <taxon>Bacilli</taxon>
        <taxon>Lactobacillales</taxon>
        <taxon>Lactobacillaceae</taxon>
        <taxon>Latilactobacillus</taxon>
    </lineage>
</organism>
<proteinExistence type="predicted"/>
<dbReference type="EMBL" id="CP031003">
    <property type="protein sequence ID" value="AXN35608.1"/>
    <property type="molecule type" value="Genomic_DNA"/>
</dbReference>
<dbReference type="PANTHER" id="PTHR47739:SF1">
    <property type="entry name" value="TRNA1(VAL) (ADENINE(37)-N6)-METHYLTRANSFERASE"/>
    <property type="match status" value="1"/>
</dbReference>
<keyword evidence="3" id="KW-0489">Methyltransferase</keyword>
<dbReference type="Proteomes" id="UP001215533">
    <property type="component" value="Chromosome"/>
</dbReference>
<sequence length="247" mass="27937">MLKADERIDQLFRLDIQIIQSPSVFSYSMDAVLLADFAQLPKRGTIVDLCAGNGAVGLFMSPKTNGQIIGVELQERLADMAQRSIELNDLTDQVTMLNMDLKDVNTKIHKDSVDIVTCNPPYFKVEPNSQKNPNQHLALARHEIATDLRTVVQTMSGLLKMNGKGYLVHRPERFLEICDELRAARMEPKRVRFVYPKAGKEANMVLIEAVKDGKKGGLRMLPELTIYDQDSHYTPEMRTKLFMADND</sequence>
<dbReference type="Gene3D" id="3.40.50.150">
    <property type="entry name" value="Vaccinia Virus protein VP39"/>
    <property type="match status" value="1"/>
</dbReference>
<dbReference type="InterPro" id="IPR029063">
    <property type="entry name" value="SAM-dependent_MTases_sf"/>
</dbReference>
<dbReference type="STRING" id="28038.BCY75_06120"/>
<dbReference type="KEGG" id="lcv:FBA2_06385"/>
<dbReference type="Pfam" id="PF05175">
    <property type="entry name" value="MTS"/>
    <property type="match status" value="1"/>
</dbReference>
<dbReference type="InterPro" id="IPR007848">
    <property type="entry name" value="Small_mtfrase_dom"/>
</dbReference>
<dbReference type="InterPro" id="IPR050210">
    <property type="entry name" value="tRNA_Adenine-N(6)_MTase"/>
</dbReference>
<protein>
    <submittedName>
        <fullName evidence="2 4">Methyltransferase</fullName>
    </submittedName>
</protein>
<dbReference type="CDD" id="cd02440">
    <property type="entry name" value="AdoMet_MTases"/>
    <property type="match status" value="1"/>
</dbReference>
<reference evidence="5" key="4">
    <citation type="submission" date="2023-02" db="EMBL/GenBank/DDBJ databases">
        <title>Complete genome sequence of Lactobacillus curvatus CACC879 isolated from Pig feces.</title>
        <authorList>
            <person name="Park S."/>
            <person name="Park M.A."/>
            <person name="Kim D.-H."/>
            <person name="Kim Y."/>
        </authorList>
    </citation>
    <scope>NUCLEOTIDE SEQUENCE</scope>
    <source>
        <strain evidence="5">CACC879</strain>
    </source>
</reference>
<dbReference type="EMBL" id="AP024685">
    <property type="protein sequence ID" value="BCX31380.1"/>
    <property type="molecule type" value="Genomic_DNA"/>
</dbReference>
<evidence type="ECO:0000313" key="6">
    <source>
        <dbReference type="Proteomes" id="UP000199749"/>
    </source>
</evidence>
<accession>A0A0B2XD77</accession>
<gene>
    <name evidence="2" type="ORF">CG419_04170</name>
    <name evidence="3" type="ORF">DT351_04205</name>
    <name evidence="4" type="ORF">LTWDN19_19470</name>
    <name evidence="5" type="ORF">PSR33_06610</name>
</gene>
<reference evidence="4 8" key="3">
    <citation type="submission" date="2021-05" db="EMBL/GenBank/DDBJ databases">
        <title>Complete Genome Sequence of Latilactobacillus sp. Strain WDN19, a High D-Aspartate-producing Lactic Acid Bacterium Isolated from a Japanese Pickle.</title>
        <authorList>
            <person name="Kajitani K."/>
            <person name="Takahashi S."/>
        </authorList>
    </citation>
    <scope>NUCLEOTIDE SEQUENCE [LARGE SCALE GENOMIC DNA]</scope>
    <source>
        <strain evidence="4 8">WDN19</strain>
    </source>
</reference>
<name>A0A0B2XD77_LATCU</name>
<dbReference type="EMBL" id="CP022474">
    <property type="protein sequence ID" value="ASN59871.1"/>
    <property type="molecule type" value="Genomic_DNA"/>
</dbReference>
<evidence type="ECO:0000259" key="1">
    <source>
        <dbReference type="Pfam" id="PF05175"/>
    </source>
</evidence>
<dbReference type="SUPFAM" id="SSF53335">
    <property type="entry name" value="S-adenosyl-L-methionine-dependent methyltransferases"/>
    <property type="match status" value="1"/>
</dbReference>
<feature type="domain" description="Methyltransferase small" evidence="1">
    <location>
        <begin position="16"/>
        <end position="126"/>
    </location>
</feature>
<evidence type="ECO:0000313" key="7">
    <source>
        <dbReference type="Proteomes" id="UP000257607"/>
    </source>
</evidence>
<dbReference type="PANTHER" id="PTHR47739">
    <property type="entry name" value="TRNA1(VAL) (ADENINE(37)-N6)-METHYLTRANSFERASE"/>
    <property type="match status" value="1"/>
</dbReference>
<evidence type="ECO:0000313" key="5">
    <source>
        <dbReference type="EMBL" id="WDC91855.1"/>
    </source>
</evidence>